<accession>A0A5C3NN40</accession>
<organism evidence="2 3">
    <name type="scientific">Polyporus arcularius HHB13444</name>
    <dbReference type="NCBI Taxonomy" id="1314778"/>
    <lineage>
        <taxon>Eukaryota</taxon>
        <taxon>Fungi</taxon>
        <taxon>Dikarya</taxon>
        <taxon>Basidiomycota</taxon>
        <taxon>Agaricomycotina</taxon>
        <taxon>Agaricomycetes</taxon>
        <taxon>Polyporales</taxon>
        <taxon>Polyporaceae</taxon>
        <taxon>Polyporus</taxon>
    </lineage>
</organism>
<sequence>MRANASATQDEAYELGRQWAKVYEPESPTRKLIDEIMDTYYLVNVVHNDFKKPEAIFEPFFKAGAEYAAKRGGPTANGTATNGHAH</sequence>
<evidence type="ECO:0000313" key="2">
    <source>
        <dbReference type="EMBL" id="TFK78926.1"/>
    </source>
</evidence>
<feature type="domain" description="MTHFR SAM-binding regulatory" evidence="1">
    <location>
        <begin position="9"/>
        <end position="57"/>
    </location>
</feature>
<proteinExistence type="predicted"/>
<reference evidence="2 3" key="1">
    <citation type="journal article" date="2019" name="Nat. Ecol. Evol.">
        <title>Megaphylogeny resolves global patterns of mushroom evolution.</title>
        <authorList>
            <person name="Varga T."/>
            <person name="Krizsan K."/>
            <person name="Foldi C."/>
            <person name="Dima B."/>
            <person name="Sanchez-Garcia M."/>
            <person name="Sanchez-Ramirez S."/>
            <person name="Szollosi G.J."/>
            <person name="Szarkandi J.G."/>
            <person name="Papp V."/>
            <person name="Albert L."/>
            <person name="Andreopoulos W."/>
            <person name="Angelini C."/>
            <person name="Antonin V."/>
            <person name="Barry K.W."/>
            <person name="Bougher N.L."/>
            <person name="Buchanan P."/>
            <person name="Buyck B."/>
            <person name="Bense V."/>
            <person name="Catcheside P."/>
            <person name="Chovatia M."/>
            <person name="Cooper J."/>
            <person name="Damon W."/>
            <person name="Desjardin D."/>
            <person name="Finy P."/>
            <person name="Geml J."/>
            <person name="Haridas S."/>
            <person name="Hughes K."/>
            <person name="Justo A."/>
            <person name="Karasinski D."/>
            <person name="Kautmanova I."/>
            <person name="Kiss B."/>
            <person name="Kocsube S."/>
            <person name="Kotiranta H."/>
            <person name="LaButti K.M."/>
            <person name="Lechner B.E."/>
            <person name="Liimatainen K."/>
            <person name="Lipzen A."/>
            <person name="Lukacs Z."/>
            <person name="Mihaltcheva S."/>
            <person name="Morgado L.N."/>
            <person name="Niskanen T."/>
            <person name="Noordeloos M.E."/>
            <person name="Ohm R.A."/>
            <person name="Ortiz-Santana B."/>
            <person name="Ovrebo C."/>
            <person name="Racz N."/>
            <person name="Riley R."/>
            <person name="Savchenko A."/>
            <person name="Shiryaev A."/>
            <person name="Soop K."/>
            <person name="Spirin V."/>
            <person name="Szebenyi C."/>
            <person name="Tomsovsky M."/>
            <person name="Tulloss R.E."/>
            <person name="Uehling J."/>
            <person name="Grigoriev I.V."/>
            <person name="Vagvolgyi C."/>
            <person name="Papp T."/>
            <person name="Martin F.M."/>
            <person name="Miettinen O."/>
            <person name="Hibbett D.S."/>
            <person name="Nagy L.G."/>
        </authorList>
    </citation>
    <scope>NUCLEOTIDE SEQUENCE [LARGE SCALE GENOMIC DNA]</scope>
    <source>
        <strain evidence="2 3">HHB13444</strain>
    </source>
</reference>
<protein>
    <recommendedName>
        <fullName evidence="1">MTHFR SAM-binding regulatory domain-containing protein</fullName>
    </recommendedName>
</protein>
<gene>
    <name evidence="2" type="ORF">K466DRAFT_506494</name>
</gene>
<dbReference type="GO" id="GO:0004489">
    <property type="term" value="F:methylenetetrahydrofolate reductase [NAD(P)H] activity"/>
    <property type="evidence" value="ECO:0007669"/>
    <property type="project" value="TreeGrafter"/>
</dbReference>
<dbReference type="GO" id="GO:0005829">
    <property type="term" value="C:cytosol"/>
    <property type="evidence" value="ECO:0007669"/>
    <property type="project" value="TreeGrafter"/>
</dbReference>
<dbReference type="GO" id="GO:0035999">
    <property type="term" value="P:tetrahydrofolate interconversion"/>
    <property type="evidence" value="ECO:0007669"/>
    <property type="project" value="TreeGrafter"/>
</dbReference>
<keyword evidence="3" id="KW-1185">Reference proteome</keyword>
<dbReference type="Proteomes" id="UP000308197">
    <property type="component" value="Unassembled WGS sequence"/>
</dbReference>
<evidence type="ECO:0000313" key="3">
    <source>
        <dbReference type="Proteomes" id="UP000308197"/>
    </source>
</evidence>
<dbReference type="AlphaFoldDB" id="A0A5C3NN40"/>
<dbReference type="InterPro" id="IPR053806">
    <property type="entry name" value="MTHFR_C"/>
</dbReference>
<dbReference type="GO" id="GO:0009086">
    <property type="term" value="P:methionine biosynthetic process"/>
    <property type="evidence" value="ECO:0007669"/>
    <property type="project" value="TreeGrafter"/>
</dbReference>
<dbReference type="EMBL" id="ML212256">
    <property type="protein sequence ID" value="TFK78926.1"/>
    <property type="molecule type" value="Genomic_DNA"/>
</dbReference>
<dbReference type="STRING" id="1314778.A0A5C3NN40"/>
<dbReference type="InParanoid" id="A0A5C3NN40"/>
<dbReference type="PANTHER" id="PTHR45754:SF3">
    <property type="entry name" value="METHYLENETETRAHYDROFOLATE REDUCTASE (NADPH)"/>
    <property type="match status" value="1"/>
</dbReference>
<name>A0A5C3NN40_9APHY</name>
<evidence type="ECO:0000259" key="1">
    <source>
        <dbReference type="Pfam" id="PF21895"/>
    </source>
</evidence>
<dbReference type="PANTHER" id="PTHR45754">
    <property type="entry name" value="METHYLENETETRAHYDROFOLATE REDUCTASE"/>
    <property type="match status" value="1"/>
</dbReference>
<dbReference type="Pfam" id="PF21895">
    <property type="entry name" value="MTHFR_C"/>
    <property type="match status" value="1"/>
</dbReference>
<dbReference type="GO" id="GO:0071949">
    <property type="term" value="F:FAD binding"/>
    <property type="evidence" value="ECO:0007669"/>
    <property type="project" value="TreeGrafter"/>
</dbReference>